<name>A0A9Q3C4V4_9BASI</name>
<evidence type="ECO:0000313" key="1">
    <source>
        <dbReference type="EMBL" id="MBW0476988.1"/>
    </source>
</evidence>
<keyword evidence="2" id="KW-1185">Reference proteome</keyword>
<dbReference type="Proteomes" id="UP000765509">
    <property type="component" value="Unassembled WGS sequence"/>
</dbReference>
<gene>
    <name evidence="1" type="ORF">O181_016703</name>
</gene>
<accession>A0A9Q3C4V4</accession>
<reference evidence="1" key="1">
    <citation type="submission" date="2021-03" db="EMBL/GenBank/DDBJ databases">
        <title>Draft genome sequence of rust myrtle Austropuccinia psidii MF-1, a brazilian biotype.</title>
        <authorList>
            <person name="Quecine M.C."/>
            <person name="Pachon D.M.R."/>
            <person name="Bonatelli M.L."/>
            <person name="Correr F.H."/>
            <person name="Franceschini L.M."/>
            <person name="Leite T.F."/>
            <person name="Margarido G.R.A."/>
            <person name="Almeida C.A."/>
            <person name="Ferrarezi J.A."/>
            <person name="Labate C.A."/>
        </authorList>
    </citation>
    <scope>NUCLEOTIDE SEQUENCE</scope>
    <source>
        <strain evidence="1">MF-1</strain>
    </source>
</reference>
<comment type="caution">
    <text evidence="1">The sequence shown here is derived from an EMBL/GenBank/DDBJ whole genome shotgun (WGS) entry which is preliminary data.</text>
</comment>
<evidence type="ECO:0000313" key="2">
    <source>
        <dbReference type="Proteomes" id="UP000765509"/>
    </source>
</evidence>
<proteinExistence type="predicted"/>
<dbReference type="EMBL" id="AVOT02004664">
    <property type="protein sequence ID" value="MBW0476988.1"/>
    <property type="molecule type" value="Genomic_DNA"/>
</dbReference>
<dbReference type="AlphaFoldDB" id="A0A9Q3C4V4"/>
<organism evidence="1 2">
    <name type="scientific">Austropuccinia psidii MF-1</name>
    <dbReference type="NCBI Taxonomy" id="1389203"/>
    <lineage>
        <taxon>Eukaryota</taxon>
        <taxon>Fungi</taxon>
        <taxon>Dikarya</taxon>
        <taxon>Basidiomycota</taxon>
        <taxon>Pucciniomycotina</taxon>
        <taxon>Pucciniomycetes</taxon>
        <taxon>Pucciniales</taxon>
        <taxon>Sphaerophragmiaceae</taxon>
        <taxon>Austropuccinia</taxon>
    </lineage>
</organism>
<protein>
    <submittedName>
        <fullName evidence="1">Uncharacterized protein</fullName>
    </submittedName>
</protein>
<sequence>MNTTNRHMLRWQIAIKEYQGNMNIIQQEGKSHTNADGHWKMTKSNPAYDSEVASKIPTHFMEIHRRKNFEFSEWASEFGTSESDKTEPEGTKTPMLGISSSELHNAFFISVTKPYAKHKQCSLMLQLLQQKYRSLELELKLEAPWLRNYKDNKFFLIDGLPYH</sequence>